<protein>
    <recommendedName>
        <fullName evidence="8">Cytidylate kinase</fullName>
        <shortName evidence="8">CK</shortName>
        <ecNumber evidence="8">2.7.4.25</ecNumber>
    </recommendedName>
    <alternativeName>
        <fullName evidence="8">Cytidine monophosphate kinase</fullName>
        <shortName evidence="8">CMP kinase</shortName>
    </alternativeName>
</protein>
<sequence>MPVVVEPLVIAIDGPGGSGKSTVAASLATAMSLPVLSTGVFFRAVAWGLADTGVDDAQVDDWFDRHSVAVEGQLGVVDGVVLTDELRSPVVQVSLSKVAASPRVRSHVLDLERREIERLGECVVEGRDIGSVVWPHASCKFFLAARQEVRLRRRPEEGPKLFERDRKDSIRAHAPLVIADDAFIVDNSDDAVDELVIRMRELIGVRTGRC</sequence>
<keyword evidence="11" id="KW-1185">Reference proteome</keyword>
<evidence type="ECO:0000256" key="5">
    <source>
        <dbReference type="ARBA" id="ARBA00022840"/>
    </source>
</evidence>
<evidence type="ECO:0000256" key="3">
    <source>
        <dbReference type="ARBA" id="ARBA00022741"/>
    </source>
</evidence>
<dbReference type="RefSeq" id="WP_298404003.1">
    <property type="nucleotide sequence ID" value="NZ_JBFSHR010000009.1"/>
</dbReference>
<dbReference type="EMBL" id="JBFSHR010000009">
    <property type="protein sequence ID" value="MEX6428995.1"/>
    <property type="molecule type" value="Genomic_DNA"/>
</dbReference>
<dbReference type="InterPro" id="IPR003136">
    <property type="entry name" value="Cytidylate_kin"/>
</dbReference>
<comment type="catalytic activity">
    <reaction evidence="7 8">
        <text>CMP + ATP = CDP + ADP</text>
        <dbReference type="Rhea" id="RHEA:11600"/>
        <dbReference type="ChEBI" id="CHEBI:30616"/>
        <dbReference type="ChEBI" id="CHEBI:58069"/>
        <dbReference type="ChEBI" id="CHEBI:60377"/>
        <dbReference type="ChEBI" id="CHEBI:456216"/>
        <dbReference type="EC" id="2.7.4.25"/>
    </reaction>
</comment>
<dbReference type="Gene3D" id="3.40.50.300">
    <property type="entry name" value="P-loop containing nucleotide triphosphate hydrolases"/>
    <property type="match status" value="1"/>
</dbReference>
<dbReference type="InterPro" id="IPR027417">
    <property type="entry name" value="P-loop_NTPase"/>
</dbReference>
<evidence type="ECO:0000256" key="7">
    <source>
        <dbReference type="ARBA" id="ARBA00048478"/>
    </source>
</evidence>
<comment type="similarity">
    <text evidence="1 8">Belongs to the cytidylate kinase family. Type 1 subfamily.</text>
</comment>
<dbReference type="Pfam" id="PF02224">
    <property type="entry name" value="Cytidylate_kin"/>
    <property type="match status" value="1"/>
</dbReference>
<organism evidence="10 11">
    <name type="scientific">Ferrimicrobium acidiphilum</name>
    <dbReference type="NCBI Taxonomy" id="121039"/>
    <lineage>
        <taxon>Bacteria</taxon>
        <taxon>Bacillati</taxon>
        <taxon>Actinomycetota</taxon>
        <taxon>Acidimicrobiia</taxon>
        <taxon>Acidimicrobiales</taxon>
        <taxon>Acidimicrobiaceae</taxon>
        <taxon>Ferrimicrobium</taxon>
    </lineage>
</organism>
<feature type="binding site" evidence="8">
    <location>
        <begin position="14"/>
        <end position="22"/>
    </location>
    <ligand>
        <name>ATP</name>
        <dbReference type="ChEBI" id="CHEBI:30616"/>
    </ligand>
</feature>
<gene>
    <name evidence="8" type="primary">cmk</name>
    <name evidence="10" type="ORF">AB6A68_03995</name>
</gene>
<keyword evidence="4 8" id="KW-0418">Kinase</keyword>
<comment type="catalytic activity">
    <reaction evidence="6 8">
        <text>dCMP + ATP = dCDP + ADP</text>
        <dbReference type="Rhea" id="RHEA:25094"/>
        <dbReference type="ChEBI" id="CHEBI:30616"/>
        <dbReference type="ChEBI" id="CHEBI:57566"/>
        <dbReference type="ChEBI" id="CHEBI:58593"/>
        <dbReference type="ChEBI" id="CHEBI:456216"/>
        <dbReference type="EC" id="2.7.4.25"/>
    </reaction>
</comment>
<name>A0ABV3Y0S0_9ACTN</name>
<evidence type="ECO:0000313" key="11">
    <source>
        <dbReference type="Proteomes" id="UP001560267"/>
    </source>
</evidence>
<keyword evidence="8" id="KW-0963">Cytoplasm</keyword>
<keyword evidence="2 8" id="KW-0808">Transferase</keyword>
<dbReference type="HAMAP" id="MF_00238">
    <property type="entry name" value="Cytidyl_kinase_type1"/>
    <property type="match status" value="1"/>
</dbReference>
<keyword evidence="3 8" id="KW-0547">Nucleotide-binding</keyword>
<evidence type="ECO:0000259" key="9">
    <source>
        <dbReference type="Pfam" id="PF02224"/>
    </source>
</evidence>
<evidence type="ECO:0000256" key="4">
    <source>
        <dbReference type="ARBA" id="ARBA00022777"/>
    </source>
</evidence>
<keyword evidence="5 8" id="KW-0067">ATP-binding</keyword>
<evidence type="ECO:0000256" key="1">
    <source>
        <dbReference type="ARBA" id="ARBA00009427"/>
    </source>
</evidence>
<dbReference type="GO" id="GO:0016301">
    <property type="term" value="F:kinase activity"/>
    <property type="evidence" value="ECO:0007669"/>
    <property type="project" value="UniProtKB-KW"/>
</dbReference>
<comment type="caution">
    <text evidence="10">The sequence shown here is derived from an EMBL/GenBank/DDBJ whole genome shotgun (WGS) entry which is preliminary data.</text>
</comment>
<evidence type="ECO:0000313" key="10">
    <source>
        <dbReference type="EMBL" id="MEX6428995.1"/>
    </source>
</evidence>
<dbReference type="CDD" id="cd02020">
    <property type="entry name" value="CMPK"/>
    <property type="match status" value="1"/>
</dbReference>
<evidence type="ECO:0000256" key="8">
    <source>
        <dbReference type="HAMAP-Rule" id="MF_00238"/>
    </source>
</evidence>
<evidence type="ECO:0000256" key="6">
    <source>
        <dbReference type="ARBA" id="ARBA00047615"/>
    </source>
</evidence>
<proteinExistence type="inferred from homology"/>
<dbReference type="Proteomes" id="UP001560267">
    <property type="component" value="Unassembled WGS sequence"/>
</dbReference>
<accession>A0ABV3Y0S0</accession>
<dbReference type="EC" id="2.7.4.25" evidence="8"/>
<feature type="domain" description="Cytidylate kinase" evidence="9">
    <location>
        <begin position="10"/>
        <end position="201"/>
    </location>
</feature>
<evidence type="ECO:0000256" key="2">
    <source>
        <dbReference type="ARBA" id="ARBA00022679"/>
    </source>
</evidence>
<reference evidence="10 11" key="1">
    <citation type="submission" date="2024-07" db="EMBL/GenBank/DDBJ databases">
        <title>Draft Genome Sequence of Ferrimicrobium acidiphilum Strain YE2023, Isolated from a Pulp of Bioleach Reactor.</title>
        <authorList>
            <person name="Elkina Y.A."/>
            <person name="Bulaeva A.G."/>
            <person name="Beletsky A.V."/>
            <person name="Mardanov A.V."/>
        </authorList>
    </citation>
    <scope>NUCLEOTIDE SEQUENCE [LARGE SCALE GENOMIC DNA]</scope>
    <source>
        <strain evidence="10 11">YE2023</strain>
    </source>
</reference>
<dbReference type="InterPro" id="IPR011994">
    <property type="entry name" value="Cytidylate_kinase_dom"/>
</dbReference>
<dbReference type="SUPFAM" id="SSF52540">
    <property type="entry name" value="P-loop containing nucleoside triphosphate hydrolases"/>
    <property type="match status" value="1"/>
</dbReference>
<comment type="subcellular location">
    <subcellularLocation>
        <location evidence="8">Cytoplasm</location>
    </subcellularLocation>
</comment>